<evidence type="ECO:0000313" key="5">
    <source>
        <dbReference type="EMBL" id="KAL0081101.1"/>
    </source>
</evidence>
<reference evidence="5 6" key="1">
    <citation type="submission" date="2024-04" db="EMBL/GenBank/DDBJ databases">
        <title>Symmetric and asymmetric DNA N6-adenine methylation regulates different biological responses in Mucorales.</title>
        <authorList>
            <consortium name="Lawrence Berkeley National Laboratory"/>
            <person name="Lax C."/>
            <person name="Mondo S.J."/>
            <person name="Osorio-Concepcion M."/>
            <person name="Muszewska A."/>
            <person name="Corrochano-Luque M."/>
            <person name="Gutierrez G."/>
            <person name="Riley R."/>
            <person name="Lipzen A."/>
            <person name="Guo J."/>
            <person name="Hundley H."/>
            <person name="Amirebrahimi M."/>
            <person name="Ng V."/>
            <person name="Lorenzo-Gutierrez D."/>
            <person name="Binder U."/>
            <person name="Yang J."/>
            <person name="Song Y."/>
            <person name="Canovas D."/>
            <person name="Navarro E."/>
            <person name="Freitag M."/>
            <person name="Gabaldon T."/>
            <person name="Grigoriev I.V."/>
            <person name="Corrochano L.M."/>
            <person name="Nicolas F.E."/>
            <person name="Garre V."/>
        </authorList>
    </citation>
    <scope>NUCLEOTIDE SEQUENCE [LARGE SCALE GENOMIC DNA]</scope>
    <source>
        <strain evidence="5 6">L51</strain>
    </source>
</reference>
<accession>A0ABR3AS46</accession>
<keyword evidence="4" id="KW-0186">Copper</keyword>
<evidence type="ECO:0000256" key="1">
    <source>
        <dbReference type="ARBA" id="ARBA00022692"/>
    </source>
</evidence>
<keyword evidence="3 4" id="KW-0472">Membrane</keyword>
<keyword evidence="4" id="KW-0187">Copper transport</keyword>
<name>A0ABR3AS46_PHYBL</name>
<feature type="transmembrane region" description="Helical" evidence="4">
    <location>
        <begin position="37"/>
        <end position="57"/>
    </location>
</feature>
<keyword evidence="4" id="KW-0406">Ion transport</keyword>
<evidence type="ECO:0000256" key="4">
    <source>
        <dbReference type="RuleBase" id="RU367022"/>
    </source>
</evidence>
<protein>
    <recommendedName>
        <fullName evidence="4">Copper transport protein</fullName>
    </recommendedName>
</protein>
<dbReference type="Proteomes" id="UP001448207">
    <property type="component" value="Unassembled WGS sequence"/>
</dbReference>
<organism evidence="5 6">
    <name type="scientific">Phycomyces blakesleeanus</name>
    <dbReference type="NCBI Taxonomy" id="4837"/>
    <lineage>
        <taxon>Eukaryota</taxon>
        <taxon>Fungi</taxon>
        <taxon>Fungi incertae sedis</taxon>
        <taxon>Mucoromycota</taxon>
        <taxon>Mucoromycotina</taxon>
        <taxon>Mucoromycetes</taxon>
        <taxon>Mucorales</taxon>
        <taxon>Phycomycetaceae</taxon>
        <taxon>Phycomyces</taxon>
    </lineage>
</organism>
<gene>
    <name evidence="5" type="ORF">J3Q64DRAFT_1866344</name>
</gene>
<dbReference type="PANTHER" id="PTHR12483:SF115">
    <property type="entry name" value="COPPER TRANSPORT PROTEIN"/>
    <property type="match status" value="1"/>
</dbReference>
<keyword evidence="1 4" id="KW-0812">Transmembrane</keyword>
<evidence type="ECO:0000256" key="2">
    <source>
        <dbReference type="ARBA" id="ARBA00022989"/>
    </source>
</evidence>
<feature type="transmembrane region" description="Helical" evidence="4">
    <location>
        <begin position="125"/>
        <end position="142"/>
    </location>
</feature>
<sequence>MDDHGSHEMPMCSMSMLFNWNIQDVCIVFEWWHIHSVTQFILSSLALVAIAILYEFLRAQANSLDHKWSTKPSFQSDSLDHINETVPLISSKTQGNRSLIRSSLYAVLVALSFWIMLVFMTYNGYLMLAIVVGAGIGHYLFANRLSTDRSIQCH</sequence>
<dbReference type="PANTHER" id="PTHR12483">
    <property type="entry name" value="SOLUTE CARRIER FAMILY 31 COPPER TRANSPORTERS"/>
    <property type="match status" value="1"/>
</dbReference>
<evidence type="ECO:0000313" key="6">
    <source>
        <dbReference type="Proteomes" id="UP001448207"/>
    </source>
</evidence>
<comment type="similarity">
    <text evidence="4">Belongs to the copper transporter (Ctr) (TC 1.A.56) family. SLC31A subfamily.</text>
</comment>
<keyword evidence="2 4" id="KW-1133">Transmembrane helix</keyword>
<dbReference type="Pfam" id="PF04145">
    <property type="entry name" value="Ctr"/>
    <property type="match status" value="1"/>
</dbReference>
<dbReference type="InterPro" id="IPR007274">
    <property type="entry name" value="Cop_transporter"/>
</dbReference>
<proteinExistence type="inferred from homology"/>
<dbReference type="EMBL" id="JBCLYO010000018">
    <property type="protein sequence ID" value="KAL0081101.1"/>
    <property type="molecule type" value="Genomic_DNA"/>
</dbReference>
<comment type="caution">
    <text evidence="5">The sequence shown here is derived from an EMBL/GenBank/DDBJ whole genome shotgun (WGS) entry which is preliminary data.</text>
</comment>
<evidence type="ECO:0000256" key="3">
    <source>
        <dbReference type="ARBA" id="ARBA00023136"/>
    </source>
</evidence>
<keyword evidence="4" id="KW-0813">Transport</keyword>
<feature type="transmembrane region" description="Helical" evidence="4">
    <location>
        <begin position="99"/>
        <end position="119"/>
    </location>
</feature>
<keyword evidence="6" id="KW-1185">Reference proteome</keyword>
<comment type="subcellular location">
    <subcellularLocation>
        <location evidence="4">Membrane</location>
        <topology evidence="4">Multi-pass membrane protein</topology>
    </subcellularLocation>
</comment>